<dbReference type="InterPro" id="IPR035906">
    <property type="entry name" value="MetI-like_sf"/>
</dbReference>
<evidence type="ECO:0000313" key="10">
    <source>
        <dbReference type="Proteomes" id="UP000426246"/>
    </source>
</evidence>
<keyword evidence="5 7" id="KW-1133">Transmembrane helix</keyword>
<dbReference type="EMBL" id="CP034235">
    <property type="protein sequence ID" value="QGQ94455.1"/>
    <property type="molecule type" value="Genomic_DNA"/>
</dbReference>
<proteinExistence type="predicted"/>
<gene>
    <name evidence="9" type="ORF">EHS13_05830</name>
</gene>
<feature type="transmembrane region" description="Helical" evidence="7">
    <location>
        <begin position="74"/>
        <end position="98"/>
    </location>
</feature>
<keyword evidence="4 7" id="KW-0812">Transmembrane</keyword>
<evidence type="ECO:0000256" key="5">
    <source>
        <dbReference type="ARBA" id="ARBA00022989"/>
    </source>
</evidence>
<evidence type="ECO:0000259" key="8">
    <source>
        <dbReference type="PROSITE" id="PS50928"/>
    </source>
</evidence>
<dbReference type="GO" id="GO:0005886">
    <property type="term" value="C:plasma membrane"/>
    <property type="evidence" value="ECO:0007669"/>
    <property type="project" value="UniProtKB-SubCell"/>
</dbReference>
<dbReference type="PANTHER" id="PTHR43744">
    <property type="entry name" value="ABC TRANSPORTER PERMEASE PROTEIN MG189-RELATED-RELATED"/>
    <property type="match status" value="1"/>
</dbReference>
<dbReference type="OrthoDB" id="9810086at2"/>
<evidence type="ECO:0000256" key="2">
    <source>
        <dbReference type="ARBA" id="ARBA00022448"/>
    </source>
</evidence>
<protein>
    <submittedName>
        <fullName evidence="9">Carbohydrate ABC transporter permease</fullName>
    </submittedName>
</protein>
<keyword evidence="10" id="KW-1185">Reference proteome</keyword>
<feature type="transmembrane region" description="Helical" evidence="7">
    <location>
        <begin position="182"/>
        <end position="203"/>
    </location>
</feature>
<evidence type="ECO:0000256" key="6">
    <source>
        <dbReference type="ARBA" id="ARBA00023136"/>
    </source>
</evidence>
<feature type="domain" description="ABC transmembrane type-1" evidence="8">
    <location>
        <begin position="74"/>
        <end position="281"/>
    </location>
</feature>
<dbReference type="AlphaFoldDB" id="A0A6B8RFU8"/>
<dbReference type="Proteomes" id="UP000426246">
    <property type="component" value="Chromosome"/>
</dbReference>
<feature type="transmembrane region" description="Helical" evidence="7">
    <location>
        <begin position="12"/>
        <end position="34"/>
    </location>
</feature>
<evidence type="ECO:0000313" key="9">
    <source>
        <dbReference type="EMBL" id="QGQ94455.1"/>
    </source>
</evidence>
<dbReference type="RefSeq" id="WP_155699459.1">
    <property type="nucleotide sequence ID" value="NZ_CP034235.1"/>
</dbReference>
<name>A0A6B8RFU8_9BACL</name>
<feature type="transmembrane region" description="Helical" evidence="7">
    <location>
        <begin position="262"/>
        <end position="281"/>
    </location>
</feature>
<keyword evidence="3" id="KW-1003">Cell membrane</keyword>
<reference evidence="10" key="1">
    <citation type="submission" date="2018-11" db="EMBL/GenBank/DDBJ databases">
        <title>Complete genome sequence of Paenibacillus sp. ML311-T8.</title>
        <authorList>
            <person name="Nam Y.-D."/>
            <person name="Kang J."/>
            <person name="Chung W.-H."/>
            <person name="Park Y.S."/>
        </authorList>
    </citation>
    <scope>NUCLEOTIDE SEQUENCE [LARGE SCALE GENOMIC DNA]</scope>
    <source>
        <strain evidence="10">ML311-T8</strain>
    </source>
</reference>
<comment type="subcellular location">
    <subcellularLocation>
        <location evidence="1">Cell membrane</location>
        <topology evidence="1">Multi-pass membrane protein</topology>
    </subcellularLocation>
</comment>
<organism evidence="9 10">
    <name type="scientific">Paenibacillus psychroresistens</name>
    <dbReference type="NCBI Taxonomy" id="1778678"/>
    <lineage>
        <taxon>Bacteria</taxon>
        <taxon>Bacillati</taxon>
        <taxon>Bacillota</taxon>
        <taxon>Bacilli</taxon>
        <taxon>Bacillales</taxon>
        <taxon>Paenibacillaceae</taxon>
        <taxon>Paenibacillus</taxon>
    </lineage>
</organism>
<keyword evidence="6 7" id="KW-0472">Membrane</keyword>
<dbReference type="InterPro" id="IPR000515">
    <property type="entry name" value="MetI-like"/>
</dbReference>
<feature type="transmembrane region" description="Helical" evidence="7">
    <location>
        <begin position="140"/>
        <end position="161"/>
    </location>
</feature>
<dbReference type="KEGG" id="ppsc:EHS13_05830"/>
<dbReference type="CDD" id="cd06261">
    <property type="entry name" value="TM_PBP2"/>
    <property type="match status" value="1"/>
</dbReference>
<dbReference type="GO" id="GO:0055085">
    <property type="term" value="P:transmembrane transport"/>
    <property type="evidence" value="ECO:0007669"/>
    <property type="project" value="InterPro"/>
</dbReference>
<dbReference type="PROSITE" id="PS50928">
    <property type="entry name" value="ABC_TM1"/>
    <property type="match status" value="1"/>
</dbReference>
<evidence type="ECO:0000256" key="3">
    <source>
        <dbReference type="ARBA" id="ARBA00022475"/>
    </source>
</evidence>
<evidence type="ECO:0000256" key="1">
    <source>
        <dbReference type="ARBA" id="ARBA00004651"/>
    </source>
</evidence>
<feature type="transmembrane region" description="Helical" evidence="7">
    <location>
        <begin position="110"/>
        <end position="128"/>
    </location>
</feature>
<evidence type="ECO:0000256" key="4">
    <source>
        <dbReference type="ARBA" id="ARBA00022692"/>
    </source>
</evidence>
<dbReference type="PANTHER" id="PTHR43744:SF9">
    <property type="entry name" value="POLYGALACTURONAN_RHAMNOGALACTURONAN TRANSPORT SYSTEM PERMEASE PROTEIN YTCP"/>
    <property type="match status" value="1"/>
</dbReference>
<dbReference type="SUPFAM" id="SSF161098">
    <property type="entry name" value="MetI-like"/>
    <property type="match status" value="1"/>
</dbReference>
<evidence type="ECO:0000256" key="7">
    <source>
        <dbReference type="SAM" id="Phobius"/>
    </source>
</evidence>
<accession>A0A6B8RFU8</accession>
<keyword evidence="2" id="KW-0813">Transport</keyword>
<dbReference type="Gene3D" id="1.10.3720.10">
    <property type="entry name" value="MetI-like"/>
    <property type="match status" value="1"/>
</dbReference>
<sequence length="296" mass="34128">MRKHSKGDRLFDILNISLLMIVSILCFYPFYYIFIYSISSPNEVVRGGLYLWPIKPTWINYEQLIHKKEIYNSFFVSVGRTVVGTILTVICCSLFGYILTKDKLKFRVIIYRYVVITLYIQAGLIPLYMVYKNLHLINNFMVYVLPGAIAAFYIILAKTYIEQIPAAIEESAMIDGAHYWTIFIKIIFPLSMPIIATIAIFTATSQWNAWQDNFFFISNSKLRVLQLVLYDYLNNSQQMVNDSASILNSAKTNQLQVTPMSIRMTITMITTLPIILVYPLMQKYFVKGIMIGAVKG</sequence>